<reference evidence="1" key="1">
    <citation type="journal article" date="2014" name="Front. Microbiol.">
        <title>High frequency of phylogenetically diverse reductive dehalogenase-homologous genes in deep subseafloor sedimentary metagenomes.</title>
        <authorList>
            <person name="Kawai M."/>
            <person name="Futagami T."/>
            <person name="Toyoda A."/>
            <person name="Takaki Y."/>
            <person name="Nishi S."/>
            <person name="Hori S."/>
            <person name="Arai W."/>
            <person name="Tsubouchi T."/>
            <person name="Morono Y."/>
            <person name="Uchiyama I."/>
            <person name="Ito T."/>
            <person name="Fujiyama A."/>
            <person name="Inagaki F."/>
            <person name="Takami H."/>
        </authorList>
    </citation>
    <scope>NUCLEOTIDE SEQUENCE</scope>
    <source>
        <strain evidence="1">Expedition CK06-06</strain>
    </source>
</reference>
<evidence type="ECO:0000313" key="1">
    <source>
        <dbReference type="EMBL" id="GAH87600.1"/>
    </source>
</evidence>
<sequence>ILYVHTSTGADPIGFYTEGGFILHIKSGDSETYNDNFYLPLLSKGDIPDITQENKPYFEGNFGMSSGSIAFANAKISGEHFFDKRFEGYIWMNAKVILKAGKDTFAYGDFKEIFTALIDSKSINDKKITFQLRDIREDMANKIILNKFDVTNYPDVEEKFRDKPIPVYFGTQNLITPIRVDEINERFKCNDGRIKSIDSVYKNGAKLEENAHYYIDLQRARITFDREGAFIITAGA</sequence>
<feature type="non-terminal residue" evidence="1">
    <location>
        <position position="1"/>
    </location>
</feature>
<name>X1K1Q3_9ZZZZ</name>
<dbReference type="AlphaFoldDB" id="X1K1Q3"/>
<feature type="non-terminal residue" evidence="1">
    <location>
        <position position="236"/>
    </location>
</feature>
<accession>X1K1Q3</accession>
<comment type="caution">
    <text evidence="1">The sequence shown here is derived from an EMBL/GenBank/DDBJ whole genome shotgun (WGS) entry which is preliminary data.</text>
</comment>
<organism evidence="1">
    <name type="scientific">marine sediment metagenome</name>
    <dbReference type="NCBI Taxonomy" id="412755"/>
    <lineage>
        <taxon>unclassified sequences</taxon>
        <taxon>metagenomes</taxon>
        <taxon>ecological metagenomes</taxon>
    </lineage>
</organism>
<gene>
    <name evidence="1" type="ORF">S03H2_61972</name>
</gene>
<proteinExistence type="predicted"/>
<dbReference type="EMBL" id="BARU01040046">
    <property type="protein sequence ID" value="GAH87600.1"/>
    <property type="molecule type" value="Genomic_DNA"/>
</dbReference>
<protein>
    <submittedName>
        <fullName evidence="1">Uncharacterized protein</fullName>
    </submittedName>
</protein>